<protein>
    <submittedName>
        <fullName evidence="3">Uncharacterized protein</fullName>
    </submittedName>
</protein>
<dbReference type="OMA" id="KTVAIMT"/>
<feature type="region of interest" description="Disordered" evidence="1">
    <location>
        <begin position="429"/>
        <end position="451"/>
    </location>
</feature>
<dbReference type="STRING" id="77044.A0A1S7UJB6"/>
<keyword evidence="2" id="KW-0472">Membrane</keyword>
<dbReference type="OrthoDB" id="5392974at2759"/>
<evidence type="ECO:0000313" key="3">
    <source>
        <dbReference type="EMBL" id="GAP83330.1"/>
    </source>
</evidence>
<reference evidence="3" key="1">
    <citation type="submission" date="2016-03" db="EMBL/GenBank/DDBJ databases">
        <title>Draft genome sequence of Rosellinia necatrix.</title>
        <authorList>
            <person name="Kanematsu S."/>
        </authorList>
    </citation>
    <scope>NUCLEOTIDE SEQUENCE [LARGE SCALE GENOMIC DNA]</scope>
    <source>
        <strain evidence="3">W97</strain>
    </source>
</reference>
<keyword evidence="2" id="KW-1133">Transmembrane helix</keyword>
<keyword evidence="2" id="KW-0812">Transmembrane</keyword>
<dbReference type="AlphaFoldDB" id="A0A1S7UJB6"/>
<sequence length="472" mass="53648">METLRKLADLPPDIFDASWSIITKERRNYIYARSFASERPTILQDLAIQEAESIDKLAELDEQASSNSDVTANLILALVNRGRDDNILATRVLFMKVFKKFGIDSRFYQLIKTNRHGLHYDWDGPRVSYYVGTALYTLMWSFDKETRKTRVILISRDLHGTNASDSLRLFLDREAHRLHSPFLLAWVSLVHITEWMDSSTYDLLTNIRRLEGLTGYGPYGGERPRTDVSIAELTDASKRIGHIQVNVANQIRHIAIGTAIPSHIASVTAEPSIYATEPYVSKCEQELANFSSTTPSLQRSLDDSNAYAYYLRERIGSQNTVVYALMGQIDARTTIDLARASKEIAEAAKRDSSAMKAIAIVARTYFAALWAVPSPGWDQPDVIQPKFWLYWAFTVPSTILIFALWFGLTTWGVPWQHKQKPQKRDVEYEELNVTSKPPMPTALDRDIDLRDKKTWTPSSALLPIRNSNGPKR</sequence>
<proteinExistence type="predicted"/>
<feature type="transmembrane region" description="Helical" evidence="2">
    <location>
        <begin position="388"/>
        <end position="413"/>
    </location>
</feature>
<evidence type="ECO:0000313" key="4">
    <source>
        <dbReference type="Proteomes" id="UP000054516"/>
    </source>
</evidence>
<evidence type="ECO:0000256" key="1">
    <source>
        <dbReference type="SAM" id="MobiDB-lite"/>
    </source>
</evidence>
<dbReference type="Proteomes" id="UP000054516">
    <property type="component" value="Unassembled WGS sequence"/>
</dbReference>
<gene>
    <name evidence="3" type="ORF">SAMD00023353_0203200</name>
</gene>
<dbReference type="EMBL" id="DF977447">
    <property type="protein sequence ID" value="GAP83330.1"/>
    <property type="molecule type" value="Genomic_DNA"/>
</dbReference>
<organism evidence="3">
    <name type="scientific">Rosellinia necatrix</name>
    <name type="common">White root-rot fungus</name>
    <dbReference type="NCBI Taxonomy" id="77044"/>
    <lineage>
        <taxon>Eukaryota</taxon>
        <taxon>Fungi</taxon>
        <taxon>Dikarya</taxon>
        <taxon>Ascomycota</taxon>
        <taxon>Pezizomycotina</taxon>
        <taxon>Sordariomycetes</taxon>
        <taxon>Xylariomycetidae</taxon>
        <taxon>Xylariales</taxon>
        <taxon>Xylariaceae</taxon>
        <taxon>Rosellinia</taxon>
    </lineage>
</organism>
<name>A0A1S7UJB6_ROSNE</name>
<keyword evidence="4" id="KW-1185">Reference proteome</keyword>
<accession>A0A1S7UJB6</accession>
<evidence type="ECO:0000256" key="2">
    <source>
        <dbReference type="SAM" id="Phobius"/>
    </source>
</evidence>